<protein>
    <submittedName>
        <fullName evidence="2">Uncharacterized protein</fullName>
    </submittedName>
</protein>
<evidence type="ECO:0000313" key="3">
    <source>
        <dbReference type="Proteomes" id="UP000075515"/>
    </source>
</evidence>
<feature type="compositionally biased region" description="Basic and acidic residues" evidence="1">
    <location>
        <begin position="1"/>
        <end position="11"/>
    </location>
</feature>
<reference evidence="2 3" key="1">
    <citation type="submission" date="2014-02" db="EMBL/GenBank/DDBJ databases">
        <title>The small core and large imbalanced accessory genome model reveals a collaborative survival strategy of Sorangium cellulosum strains in nature.</title>
        <authorList>
            <person name="Han K."/>
            <person name="Peng R."/>
            <person name="Blom J."/>
            <person name="Li Y.-Z."/>
        </authorList>
    </citation>
    <scope>NUCLEOTIDE SEQUENCE [LARGE SCALE GENOMIC DNA]</scope>
    <source>
        <strain evidence="2 3">So0149</strain>
    </source>
</reference>
<proteinExistence type="predicted"/>
<name>A0A150RUZ3_SORCE</name>
<organism evidence="2 3">
    <name type="scientific">Sorangium cellulosum</name>
    <name type="common">Polyangium cellulosum</name>
    <dbReference type="NCBI Taxonomy" id="56"/>
    <lineage>
        <taxon>Bacteria</taxon>
        <taxon>Pseudomonadati</taxon>
        <taxon>Myxococcota</taxon>
        <taxon>Polyangia</taxon>
        <taxon>Polyangiales</taxon>
        <taxon>Polyangiaceae</taxon>
        <taxon>Sorangium</taxon>
    </lineage>
</organism>
<gene>
    <name evidence="2" type="ORF">BE18_28925</name>
</gene>
<accession>A0A150RUZ3</accession>
<comment type="caution">
    <text evidence="2">The sequence shown here is derived from an EMBL/GenBank/DDBJ whole genome shotgun (WGS) entry which is preliminary data.</text>
</comment>
<dbReference type="EMBL" id="JEMC01003019">
    <property type="protein sequence ID" value="KYF84069.1"/>
    <property type="molecule type" value="Genomic_DNA"/>
</dbReference>
<evidence type="ECO:0000256" key="1">
    <source>
        <dbReference type="SAM" id="MobiDB-lite"/>
    </source>
</evidence>
<feature type="compositionally biased region" description="Low complexity" evidence="1">
    <location>
        <begin position="73"/>
        <end position="89"/>
    </location>
</feature>
<dbReference type="AlphaFoldDB" id="A0A150RUZ3"/>
<feature type="region of interest" description="Disordered" evidence="1">
    <location>
        <begin position="1"/>
        <end position="100"/>
    </location>
</feature>
<sequence length="100" mass="10386">MSENSGNDRRSPGRSIQSALLTRTTAAPDEPTAAQSHAIGVYRRHARQSSASSDPSSTNGIRSTIASRPAMGSTSEATEKTTSSHASAEVSSRPTKRASA</sequence>
<evidence type="ECO:0000313" key="2">
    <source>
        <dbReference type="EMBL" id="KYF84069.1"/>
    </source>
</evidence>
<dbReference type="Proteomes" id="UP000075515">
    <property type="component" value="Unassembled WGS sequence"/>
</dbReference>
<feature type="compositionally biased region" description="Polar residues" evidence="1">
    <location>
        <begin position="14"/>
        <end position="25"/>
    </location>
</feature>